<dbReference type="PANTHER" id="PTHR12788">
    <property type="entry name" value="PROTEIN-TYROSINE SULFOTRANSFERASE 2"/>
    <property type="match status" value="1"/>
</dbReference>
<keyword evidence="3" id="KW-1185">Reference proteome</keyword>
<name>A0A6V8KNN4_9ACTN</name>
<dbReference type="GO" id="GO:0008476">
    <property type="term" value="F:protein-tyrosine sulfotransferase activity"/>
    <property type="evidence" value="ECO:0007669"/>
    <property type="project" value="InterPro"/>
</dbReference>
<dbReference type="EMBL" id="BLPG01000001">
    <property type="protein sequence ID" value="GFJ86762.1"/>
    <property type="molecule type" value="Genomic_DNA"/>
</dbReference>
<dbReference type="RefSeq" id="WP_173073429.1">
    <property type="nucleotide sequence ID" value="NZ_BAABJB010000025.1"/>
</dbReference>
<evidence type="ECO:0000313" key="2">
    <source>
        <dbReference type="EMBL" id="GFJ86762.1"/>
    </source>
</evidence>
<proteinExistence type="predicted"/>
<gene>
    <name evidence="2" type="ORF">Prum_004040</name>
</gene>
<evidence type="ECO:0000256" key="1">
    <source>
        <dbReference type="ARBA" id="ARBA00022679"/>
    </source>
</evidence>
<protein>
    <recommendedName>
        <fullName evidence="4">Sulfotransferase family protein</fullName>
    </recommendedName>
</protein>
<dbReference type="Pfam" id="PF13469">
    <property type="entry name" value="Sulfotransfer_3"/>
    <property type="match status" value="1"/>
</dbReference>
<evidence type="ECO:0000313" key="3">
    <source>
        <dbReference type="Proteomes" id="UP000482960"/>
    </source>
</evidence>
<dbReference type="InterPro" id="IPR026634">
    <property type="entry name" value="TPST-like"/>
</dbReference>
<comment type="caution">
    <text evidence="2">The sequence shown here is derived from an EMBL/GenBank/DDBJ whole genome shotgun (WGS) entry which is preliminary data.</text>
</comment>
<sequence length="249" mass="28226">MRGEQETRHRTVFLGGLHRSGTTLLASLIATHPQVSGFRQTGAPEDEGQHLQTVCPIDEHHGGPGRFAYVPEAHMTERSPLATAANGRLLRQQWSRYWDLSRPVLVEKSPPNLLRFRFLQHLFAGSRFIFVMRHPIPVALSTRKWTPALTVRQVVRHWVHAYDIAAADAAMIDSLLLVRYEDLMVDPSTTMKSIAEFLDLSADFELGALDRVTNARYHARWLSSPERAADDLHDLEPDVLRHGYHINAC</sequence>
<dbReference type="SUPFAM" id="SSF52540">
    <property type="entry name" value="P-loop containing nucleoside triphosphate hydrolases"/>
    <property type="match status" value="1"/>
</dbReference>
<dbReference type="InterPro" id="IPR027417">
    <property type="entry name" value="P-loop_NTPase"/>
</dbReference>
<dbReference type="Proteomes" id="UP000482960">
    <property type="component" value="Unassembled WGS sequence"/>
</dbReference>
<evidence type="ECO:0008006" key="4">
    <source>
        <dbReference type="Google" id="ProtNLM"/>
    </source>
</evidence>
<dbReference type="Gene3D" id="3.40.50.300">
    <property type="entry name" value="P-loop containing nucleotide triphosphate hydrolases"/>
    <property type="match status" value="1"/>
</dbReference>
<dbReference type="AlphaFoldDB" id="A0A6V8KNN4"/>
<organism evidence="2 3">
    <name type="scientific">Phytohabitans rumicis</name>
    <dbReference type="NCBI Taxonomy" id="1076125"/>
    <lineage>
        <taxon>Bacteria</taxon>
        <taxon>Bacillati</taxon>
        <taxon>Actinomycetota</taxon>
        <taxon>Actinomycetes</taxon>
        <taxon>Micromonosporales</taxon>
        <taxon>Micromonosporaceae</taxon>
    </lineage>
</organism>
<reference evidence="2 3" key="2">
    <citation type="submission" date="2020-03" db="EMBL/GenBank/DDBJ databases">
        <authorList>
            <person name="Ichikawa N."/>
            <person name="Kimura A."/>
            <person name="Kitahashi Y."/>
            <person name="Uohara A."/>
        </authorList>
    </citation>
    <scope>NUCLEOTIDE SEQUENCE [LARGE SCALE GENOMIC DNA]</scope>
    <source>
        <strain evidence="2 3">NBRC 108638</strain>
    </source>
</reference>
<accession>A0A6V8KNN4</accession>
<reference evidence="2 3" key="1">
    <citation type="submission" date="2020-03" db="EMBL/GenBank/DDBJ databases">
        <title>Whole genome shotgun sequence of Phytohabitans rumicis NBRC 108638.</title>
        <authorList>
            <person name="Komaki H."/>
            <person name="Tamura T."/>
        </authorList>
    </citation>
    <scope>NUCLEOTIDE SEQUENCE [LARGE SCALE GENOMIC DNA]</scope>
    <source>
        <strain evidence="2 3">NBRC 108638</strain>
    </source>
</reference>
<dbReference type="PANTHER" id="PTHR12788:SF10">
    <property type="entry name" value="PROTEIN-TYROSINE SULFOTRANSFERASE"/>
    <property type="match status" value="1"/>
</dbReference>
<keyword evidence="1" id="KW-0808">Transferase</keyword>